<proteinExistence type="predicted"/>
<dbReference type="AlphaFoldDB" id="A0A8H7CXV8"/>
<evidence type="ECO:0000313" key="1">
    <source>
        <dbReference type="EMBL" id="KAF7354310.1"/>
    </source>
</evidence>
<organism evidence="1 2">
    <name type="scientific">Mycena venus</name>
    <dbReference type="NCBI Taxonomy" id="2733690"/>
    <lineage>
        <taxon>Eukaryota</taxon>
        <taxon>Fungi</taxon>
        <taxon>Dikarya</taxon>
        <taxon>Basidiomycota</taxon>
        <taxon>Agaricomycotina</taxon>
        <taxon>Agaricomycetes</taxon>
        <taxon>Agaricomycetidae</taxon>
        <taxon>Agaricales</taxon>
        <taxon>Marasmiineae</taxon>
        <taxon>Mycenaceae</taxon>
        <taxon>Mycena</taxon>
    </lineage>
</organism>
<name>A0A8H7CXV8_9AGAR</name>
<reference evidence="1" key="1">
    <citation type="submission" date="2020-05" db="EMBL/GenBank/DDBJ databases">
        <title>Mycena genomes resolve the evolution of fungal bioluminescence.</title>
        <authorList>
            <person name="Tsai I.J."/>
        </authorList>
    </citation>
    <scope>NUCLEOTIDE SEQUENCE</scope>
    <source>
        <strain evidence="1">CCC161011</strain>
    </source>
</reference>
<dbReference type="OrthoDB" id="3047665at2759"/>
<keyword evidence="2" id="KW-1185">Reference proteome</keyword>
<protein>
    <submittedName>
        <fullName evidence="1">Uncharacterized protein</fullName>
    </submittedName>
</protein>
<accession>A0A8H7CXV8</accession>
<dbReference type="Proteomes" id="UP000620124">
    <property type="component" value="Unassembled WGS sequence"/>
</dbReference>
<dbReference type="EMBL" id="JACAZI010000008">
    <property type="protein sequence ID" value="KAF7354310.1"/>
    <property type="molecule type" value="Genomic_DNA"/>
</dbReference>
<evidence type="ECO:0000313" key="2">
    <source>
        <dbReference type="Proteomes" id="UP000620124"/>
    </source>
</evidence>
<gene>
    <name evidence="1" type="ORF">MVEN_01119400</name>
</gene>
<sequence>MTRIPQESEQKSWTIPVVPGTPTAPTHISDITEQIRQQNATMQQEFNRIHARLDSLPMIRPNLAASQQVVASIARVKYAQDAAVLAYLVARWIDPNDHGGSIKMKELGPYKAVGTRQEFNLVDEGLPDGALVRLSSYVAGVGEYENGLWFKIDTSKSCGAIFRQTGTAFKGWFQYTGLYRPFIAHDNLQVHAIARVKYIQNAAVSAYLLTRWTHPSDGRIHSKDLGPWKAIGTQEEFNLVDEGIPEGSSVQFASNVAGVGEYTSDLVFKVDYSASQGATFTQTGTAFKGFFTFEDLYDGPDRPPMERGDTRN</sequence>
<comment type="caution">
    <text evidence="1">The sequence shown here is derived from an EMBL/GenBank/DDBJ whole genome shotgun (WGS) entry which is preliminary data.</text>
</comment>